<dbReference type="PANTHER" id="PTHR22550">
    <property type="entry name" value="SPORE GERMINATION PROTEIN"/>
    <property type="match status" value="1"/>
</dbReference>
<dbReference type="RefSeq" id="WP_110460309.1">
    <property type="nucleotide sequence ID" value="NZ_QKMR01000001.1"/>
</dbReference>
<keyword evidence="4" id="KW-0812">Transmembrane</keyword>
<dbReference type="Pfam" id="PF03323">
    <property type="entry name" value="GerA"/>
    <property type="match status" value="1"/>
</dbReference>
<keyword evidence="2 4" id="KW-0472">Membrane</keyword>
<feature type="transmembrane region" description="Helical" evidence="4">
    <location>
        <begin position="311"/>
        <end position="333"/>
    </location>
</feature>
<organism evidence="5 6">
    <name type="scientific">Ruminiclostridium sufflavum DSM 19573</name>
    <dbReference type="NCBI Taxonomy" id="1121337"/>
    <lineage>
        <taxon>Bacteria</taxon>
        <taxon>Bacillati</taxon>
        <taxon>Bacillota</taxon>
        <taxon>Clostridia</taxon>
        <taxon>Eubacteriales</taxon>
        <taxon>Oscillospiraceae</taxon>
        <taxon>Ruminiclostridium</taxon>
    </lineage>
</organism>
<dbReference type="PIRSF" id="PIRSF005690">
    <property type="entry name" value="GerBA"/>
    <property type="match status" value="1"/>
</dbReference>
<dbReference type="OrthoDB" id="9772630at2"/>
<dbReference type="InterPro" id="IPR050768">
    <property type="entry name" value="UPF0353/GerABKA_families"/>
</dbReference>
<evidence type="ECO:0000256" key="3">
    <source>
        <dbReference type="SAM" id="MobiDB-lite"/>
    </source>
</evidence>
<dbReference type="AlphaFoldDB" id="A0A318XRP4"/>
<evidence type="ECO:0000256" key="1">
    <source>
        <dbReference type="ARBA" id="ARBA00005278"/>
    </source>
</evidence>
<protein>
    <submittedName>
        <fullName evidence="5">Spore germination protein KA</fullName>
    </submittedName>
</protein>
<sequence>MTPFKRIFKNNMKTDNLSSSENISKDLDKNLEKIKSEFGFSSDLSIGVSTVNIQSSLCYASIYIDNLTDKNTINSLSEEIAEVMKAKNNSGARTPEEYFNLFKNSLTGFRKFREGTNLNDLINDLLSGKTLFLVDKYHKFLSIDTFSVEGRAISEPTTQNVIRGPKESFVEKISINTSLIRKTVKNKSLRVENLFIGNITKTKISLIYIDKIAKKDILDELKRRLNTINIDCIFDSSYIEELIKDDKHSIFPTFLSSEKPDTVAADILEGKIAILVDGTSYVLTAPAVFVEFLQSSEDYYYPYLVASIIRLLRYIALFLTLIVPAGYIALTTFHQEMIPTPLLISIASQREGVPFPAFVEALLMEGIFEILREAGVRMPRVIGPAISIVGALVLGQAAVEAGIISAVVVIIVSITAISSFAIPNYTMSNTIRVIRFTLMILAAIFGLYGVFMGLMVLTLHLCSLKSIGVPYMAPIAPLIKTGIKDTIFRFPLWNNKYRPAGISDNKTPRAGKNKAVTAKQKRKPEFR</sequence>
<proteinExistence type="inferred from homology"/>
<keyword evidence="6" id="KW-1185">Reference proteome</keyword>
<evidence type="ECO:0000313" key="6">
    <source>
        <dbReference type="Proteomes" id="UP000248132"/>
    </source>
</evidence>
<evidence type="ECO:0000313" key="5">
    <source>
        <dbReference type="EMBL" id="PYG90339.1"/>
    </source>
</evidence>
<dbReference type="GO" id="GO:0016020">
    <property type="term" value="C:membrane"/>
    <property type="evidence" value="ECO:0007669"/>
    <property type="project" value="InterPro"/>
</dbReference>
<feature type="transmembrane region" description="Helical" evidence="4">
    <location>
        <begin position="403"/>
        <end position="422"/>
    </location>
</feature>
<dbReference type="InterPro" id="IPR004995">
    <property type="entry name" value="Spore_Ger"/>
</dbReference>
<accession>A0A318XRP4</accession>
<dbReference type="GO" id="GO:0009847">
    <property type="term" value="P:spore germination"/>
    <property type="evidence" value="ECO:0007669"/>
    <property type="project" value="InterPro"/>
</dbReference>
<evidence type="ECO:0000256" key="2">
    <source>
        <dbReference type="ARBA" id="ARBA00023136"/>
    </source>
</evidence>
<dbReference type="EMBL" id="QKMR01000001">
    <property type="protein sequence ID" value="PYG90339.1"/>
    <property type="molecule type" value="Genomic_DNA"/>
</dbReference>
<dbReference type="Proteomes" id="UP000248132">
    <property type="component" value="Unassembled WGS sequence"/>
</dbReference>
<feature type="region of interest" description="Disordered" evidence="3">
    <location>
        <begin position="503"/>
        <end position="527"/>
    </location>
</feature>
<feature type="transmembrane region" description="Helical" evidence="4">
    <location>
        <begin position="434"/>
        <end position="457"/>
    </location>
</feature>
<gene>
    <name evidence="5" type="ORF">LY28_00220</name>
</gene>
<keyword evidence="4" id="KW-1133">Transmembrane helix</keyword>
<dbReference type="PANTHER" id="PTHR22550:SF5">
    <property type="entry name" value="LEUCINE ZIPPER PROTEIN 4"/>
    <property type="match status" value="1"/>
</dbReference>
<evidence type="ECO:0000256" key="4">
    <source>
        <dbReference type="SAM" id="Phobius"/>
    </source>
</evidence>
<comment type="caution">
    <text evidence="5">The sequence shown here is derived from an EMBL/GenBank/DDBJ whole genome shotgun (WGS) entry which is preliminary data.</text>
</comment>
<comment type="similarity">
    <text evidence="1">Belongs to the GerABKA family.</text>
</comment>
<reference evidence="5 6" key="1">
    <citation type="submission" date="2018-06" db="EMBL/GenBank/DDBJ databases">
        <title>Genomic Encyclopedia of Type Strains, Phase I: the one thousand microbial genomes (KMG-I) project.</title>
        <authorList>
            <person name="Kyrpides N."/>
        </authorList>
    </citation>
    <scope>NUCLEOTIDE SEQUENCE [LARGE SCALE GENOMIC DNA]</scope>
    <source>
        <strain evidence="5 6">DSM 19573</strain>
    </source>
</reference>
<name>A0A318XRP4_9FIRM</name>